<dbReference type="PANTHER" id="PTHR43280">
    <property type="entry name" value="ARAC-FAMILY TRANSCRIPTIONAL REGULATOR"/>
    <property type="match status" value="1"/>
</dbReference>
<dbReference type="PROSITE" id="PS01124">
    <property type="entry name" value="HTH_ARAC_FAMILY_2"/>
    <property type="match status" value="1"/>
</dbReference>
<dbReference type="Proteomes" id="UP001501166">
    <property type="component" value="Unassembled WGS sequence"/>
</dbReference>
<dbReference type="InterPro" id="IPR018062">
    <property type="entry name" value="HTH_AraC-typ_CS"/>
</dbReference>
<evidence type="ECO:0000313" key="6">
    <source>
        <dbReference type="EMBL" id="GAA0356519.1"/>
    </source>
</evidence>
<dbReference type="PANTHER" id="PTHR43280:SF10">
    <property type="entry name" value="REGULATORY PROTEIN POCR"/>
    <property type="match status" value="1"/>
</dbReference>
<keyword evidence="2" id="KW-0238">DNA-binding</keyword>
<evidence type="ECO:0000256" key="4">
    <source>
        <dbReference type="SAM" id="Phobius"/>
    </source>
</evidence>
<dbReference type="InterPro" id="IPR018060">
    <property type="entry name" value="HTH_AraC"/>
</dbReference>
<reference evidence="6 7" key="1">
    <citation type="journal article" date="2019" name="Int. J. Syst. Evol. Microbiol.">
        <title>The Global Catalogue of Microorganisms (GCM) 10K type strain sequencing project: providing services to taxonomists for standard genome sequencing and annotation.</title>
        <authorList>
            <consortium name="The Broad Institute Genomics Platform"/>
            <consortium name="The Broad Institute Genome Sequencing Center for Infectious Disease"/>
            <person name="Wu L."/>
            <person name="Ma J."/>
        </authorList>
    </citation>
    <scope>NUCLEOTIDE SEQUENCE [LARGE SCALE GENOMIC DNA]</scope>
    <source>
        <strain evidence="6 7">JCM 12662</strain>
    </source>
</reference>
<accession>A0ABN0X6T5</accession>
<keyword evidence="4" id="KW-0472">Membrane</keyword>
<evidence type="ECO:0000256" key="3">
    <source>
        <dbReference type="ARBA" id="ARBA00023163"/>
    </source>
</evidence>
<keyword evidence="7" id="KW-1185">Reference proteome</keyword>
<dbReference type="EMBL" id="BAAACW010000040">
    <property type="protein sequence ID" value="GAA0356519.1"/>
    <property type="molecule type" value="Genomic_DNA"/>
</dbReference>
<feature type="transmembrane region" description="Helical" evidence="4">
    <location>
        <begin position="285"/>
        <end position="306"/>
    </location>
</feature>
<protein>
    <submittedName>
        <fullName evidence="6">Helix-turn-helix domain-containing protein</fullName>
    </submittedName>
</protein>
<dbReference type="SUPFAM" id="SSF46689">
    <property type="entry name" value="Homeodomain-like"/>
    <property type="match status" value="2"/>
</dbReference>
<name>A0ABN0X6T5_9LACT</name>
<feature type="domain" description="HTH araC/xylS-type" evidence="5">
    <location>
        <begin position="647"/>
        <end position="745"/>
    </location>
</feature>
<dbReference type="SMART" id="SM00342">
    <property type="entry name" value="HTH_ARAC"/>
    <property type="match status" value="1"/>
</dbReference>
<dbReference type="RefSeq" id="WP_343754034.1">
    <property type="nucleotide sequence ID" value="NZ_BAAACW010000040.1"/>
</dbReference>
<keyword evidence="4" id="KW-0812">Transmembrane</keyword>
<dbReference type="PROSITE" id="PS00041">
    <property type="entry name" value="HTH_ARAC_FAMILY_1"/>
    <property type="match status" value="1"/>
</dbReference>
<feature type="transmembrane region" description="Helical" evidence="4">
    <location>
        <begin position="12"/>
        <end position="32"/>
    </location>
</feature>
<dbReference type="Pfam" id="PF12833">
    <property type="entry name" value="HTH_18"/>
    <property type="match status" value="1"/>
</dbReference>
<keyword evidence="1" id="KW-0805">Transcription regulation</keyword>
<keyword evidence="4" id="KW-1133">Transmembrane helix</keyword>
<dbReference type="Gene3D" id="1.10.10.60">
    <property type="entry name" value="Homeodomain-like"/>
    <property type="match status" value="2"/>
</dbReference>
<keyword evidence="3" id="KW-0804">Transcription</keyword>
<comment type="caution">
    <text evidence="6">The sequence shown here is derived from an EMBL/GenBank/DDBJ whole genome shotgun (WGS) entry which is preliminary data.</text>
</comment>
<evidence type="ECO:0000256" key="1">
    <source>
        <dbReference type="ARBA" id="ARBA00023015"/>
    </source>
</evidence>
<organism evidence="6 7">
    <name type="scientific">Alkalibacterium iburiense</name>
    <dbReference type="NCBI Taxonomy" id="290589"/>
    <lineage>
        <taxon>Bacteria</taxon>
        <taxon>Bacillati</taxon>
        <taxon>Bacillota</taxon>
        <taxon>Bacilli</taxon>
        <taxon>Lactobacillales</taxon>
        <taxon>Carnobacteriaceae</taxon>
        <taxon>Alkalibacterium</taxon>
    </lineage>
</organism>
<dbReference type="InterPro" id="IPR009057">
    <property type="entry name" value="Homeodomain-like_sf"/>
</dbReference>
<sequence length="749" mass="86329">MKNKGSLFTSLFLLLSLLISSIIILFISWTYISTTSNVEEEYLINRRHNLVQMVNTIESELQNIEYAFNAYSTTDSYQTVIEYPLTESDFSIYREITTQLNYFSTPSFSNTTYTLISLEEDWAVNQNRLLNLDSEESARIREYYIENNPSSLYWDQDDDNGMSVITLLPIHSRAKNGIGIAHVSTGDINQLINSQGIHFPIIILNNEGSILYDSGYENDSLTDIIPNLDIEAILASSNNDISELRIENEEEEPFYLLANESSYNNLVYLTALYDYEIQESLYPTLLGFIILGVLLVLFSVALAWFLSDHLTKPIRQLKIAVGQGNTEPKKLNDFIYLKDSFETMKTQNDALQTILDIEKPALKRQFVLNAFLGKVSLNDLDEKQESYHFPTIDNPVFYALVVQLDSRMSKNDNVRLFKLLHILEELIPEENQYAPVVLSEESVGTIIAFDSTTEKHKKQLITFSEQIVKQSKEDAELLVSIGISPGYHDFKETRDSYKKATISLSYKMLLGNQSIISYEDIKPLASNHYTGAYFTNLEDSIFKAIQLGNTEEAKKHSYPFLASLYKSNPTPSAIEFALLRFFINLSKLDQKLETQIMDRSLMEKYYQTILFHKNLVDIEHTLISDIIVPMSEKMKSRTNEQFKQVSEQIKEMIQNKFQEDISLDTISEELNYNPNYISSIFKKETGITFSDYLIEFRLNKAKEWLVETDLTVKKIAENLQYGNSQNFIRSFKKRESVTPGQYRKQHKLS</sequence>
<evidence type="ECO:0000313" key="7">
    <source>
        <dbReference type="Proteomes" id="UP001501166"/>
    </source>
</evidence>
<proteinExistence type="predicted"/>
<evidence type="ECO:0000256" key="2">
    <source>
        <dbReference type="ARBA" id="ARBA00023125"/>
    </source>
</evidence>
<gene>
    <name evidence="6" type="ORF">GCM10008932_06860</name>
</gene>
<evidence type="ECO:0000259" key="5">
    <source>
        <dbReference type="PROSITE" id="PS01124"/>
    </source>
</evidence>